<dbReference type="EMBL" id="BNFF01000001">
    <property type="protein sequence ID" value="GHK56236.1"/>
    <property type="molecule type" value="Genomic_DNA"/>
</dbReference>
<dbReference type="AlphaFoldDB" id="A0A919I5H1"/>
<accession>A0A919I5H1</accession>
<organism evidence="1 2">
    <name type="scientific">Klebsiella pneumoniae</name>
    <dbReference type="NCBI Taxonomy" id="573"/>
    <lineage>
        <taxon>Bacteria</taxon>
        <taxon>Pseudomonadati</taxon>
        <taxon>Pseudomonadota</taxon>
        <taxon>Gammaproteobacteria</taxon>
        <taxon>Enterobacterales</taxon>
        <taxon>Enterobacteriaceae</taxon>
        <taxon>Klebsiella/Raoultella group</taxon>
        <taxon>Klebsiella</taxon>
        <taxon>Klebsiella pneumoniae complex</taxon>
    </lineage>
</organism>
<evidence type="ECO:0000313" key="2">
    <source>
        <dbReference type="Proteomes" id="UP000655094"/>
    </source>
</evidence>
<comment type="caution">
    <text evidence="1">The sequence shown here is derived from an EMBL/GenBank/DDBJ whole genome shotgun (WGS) entry which is preliminary data.</text>
</comment>
<gene>
    <name evidence="1" type="ORF">KPZU09_59720</name>
</gene>
<evidence type="ECO:0000313" key="1">
    <source>
        <dbReference type="EMBL" id="GHK56236.1"/>
    </source>
</evidence>
<proteinExistence type="predicted"/>
<name>A0A919I5H1_KLEPN</name>
<protein>
    <submittedName>
        <fullName evidence="1">Uncharacterized protein</fullName>
    </submittedName>
</protein>
<dbReference type="Proteomes" id="UP000655094">
    <property type="component" value="Unassembled WGS sequence"/>
</dbReference>
<reference evidence="1" key="1">
    <citation type="submission" date="2020-10" db="EMBL/GenBank/DDBJ databases">
        <title>Genome Sequence of ESBL Producing Zambian Clinical Strains.</title>
        <authorList>
            <person name="Shawa M."/>
            <person name="Furuta Y."/>
            <person name="Simbotwe M."/>
            <person name="Mulenga E."/>
            <person name="Mubanga M."/>
            <person name="Mulenga G."/>
            <person name="Kaile C."/>
            <person name="Zorigt T."/>
            <person name="Hang'ombe B."/>
            <person name="Higashi H."/>
        </authorList>
    </citation>
    <scope>NUCLEOTIDE SEQUENCE</scope>
    <source>
        <strain evidence="1">Zam_UTH_09</strain>
    </source>
</reference>
<sequence>MVKGQRFRHFATDGERPGIGAQATRVRRRIGFIEAEFIKIIVTGDLIFRGKRQISLPLGGFSKLGPCPLALAGGRGL</sequence>